<dbReference type="CDD" id="cd07920">
    <property type="entry name" value="Pumilio"/>
    <property type="match status" value="1"/>
</dbReference>
<dbReference type="InterPro" id="IPR016024">
    <property type="entry name" value="ARM-type_fold"/>
</dbReference>
<dbReference type="RefSeq" id="XP_008812064.2">
    <property type="nucleotide sequence ID" value="XM_008813842.4"/>
</dbReference>
<dbReference type="PROSITE" id="PS50302">
    <property type="entry name" value="PUM"/>
    <property type="match status" value="5"/>
</dbReference>
<dbReference type="GO" id="GO:0005737">
    <property type="term" value="C:cytoplasm"/>
    <property type="evidence" value="ECO:0007669"/>
    <property type="project" value="TreeGrafter"/>
</dbReference>
<proteinExistence type="predicted"/>
<dbReference type="InterPro" id="IPR001313">
    <property type="entry name" value="Pumilio_RNA-bd_rpt"/>
</dbReference>
<gene>
    <name evidence="7" type="primary">LOC103723048</name>
</gene>
<keyword evidence="6" id="KW-1185">Reference proteome</keyword>
<accession>A0A8B7D2W1</accession>
<dbReference type="Pfam" id="PF00806">
    <property type="entry name" value="PUF"/>
    <property type="match status" value="8"/>
</dbReference>
<dbReference type="GO" id="GO:0003729">
    <property type="term" value="F:mRNA binding"/>
    <property type="evidence" value="ECO:0007669"/>
    <property type="project" value="TreeGrafter"/>
</dbReference>
<dbReference type="Gene3D" id="1.25.10.10">
    <property type="entry name" value="Leucine-rich Repeat Variant"/>
    <property type="match status" value="1"/>
</dbReference>
<reference evidence="7" key="2">
    <citation type="submission" date="2025-08" db="UniProtKB">
        <authorList>
            <consortium name="RefSeq"/>
        </authorList>
    </citation>
    <scope>IDENTIFICATION</scope>
    <source>
        <tissue evidence="7">Young leaves</tissue>
    </source>
</reference>
<dbReference type="SUPFAM" id="SSF48371">
    <property type="entry name" value="ARM repeat"/>
    <property type="match status" value="1"/>
</dbReference>
<dbReference type="InterPro" id="IPR033133">
    <property type="entry name" value="PUM-HD"/>
</dbReference>
<sequence length="823" mass="92685">MEREGKQHNNEFKVLLGESRSATSIYSHTNLVGAFPDSVLIEDRDKKSYHSHKFTNLCNSSQAYENGGSMAIFGNLSFSKGQPDQKLQSNGKLDNKNNGYKEAPALSFEQDELNLSNDKSLILAFEKLRFNDCVISKPSMITSTKYDQTSPNHTIFLNEQYSNQPYNSLLGVSSVQPSIPPSSTSLYGPNLSGNELEGYLSFMSRDGFNKYAGKRDSQDDVELLKLNSCGWKQQLEHIPGNLMEWKKSYPLESGRMSKNPGIHAHQLFSRFRFPGADLTASANRQYYLASQNLRHVPCQQSSWSAMEDQKCHKMHDQYFYSQHLPARELEFCQIQNNTNSVMSPLSGSKEISYFEMPNPQQINQRNFHASDRRCSQLNGSVTGSGFCECYPLCGTGENCGFAHCVKQMSVDGLTCHAKVSLGHHLLENVEQGCLPENNLTKSHLVDLPRSLRSYFGTTDRSSLFAESNSWKFANGLLDYPIVLSPDNSEIVKASKSRHKNYDPKDDAFKEIYFMAKDQNDCRFLQKRLMENTAQHVEKIFVETIGHIVELMTDPSGNYLVQKLLEVCTENQRMNILYAITRDGDELIRISCNMHGTRAVQKVIETLQTKEQLSMIVASLKPGIVRLMKDINGSHVAECFLHHLSPEYNEFIFDAATAHCVELAKDRQGCCVLQKCLSHCNGEQKHRLMYAISSSSFILSQDPYGNYVVQYILDEKVPWVTDLILDQLAGKYSCLSMQKYSSNVVEKCLKVAGEEQHAKIIHELMNNPLLLQTLQDPYGNYVIQSALSGCKGVLHAALVGAIKPHVTTLRNNPYGRRVLSSAGL</sequence>
<evidence type="ECO:0000256" key="4">
    <source>
        <dbReference type="PROSITE-ProRule" id="PRU00317"/>
    </source>
</evidence>
<keyword evidence="2" id="KW-0810">Translation regulation</keyword>
<dbReference type="PROSITE" id="PS50303">
    <property type="entry name" value="PUM_HD"/>
    <property type="match status" value="1"/>
</dbReference>
<feature type="repeat" description="Pumilio" evidence="4">
    <location>
        <begin position="578"/>
        <end position="617"/>
    </location>
</feature>
<evidence type="ECO:0000256" key="2">
    <source>
        <dbReference type="ARBA" id="ARBA00022845"/>
    </source>
</evidence>
<evidence type="ECO:0000256" key="3">
    <source>
        <dbReference type="ARBA" id="ARBA00058490"/>
    </source>
</evidence>
<dbReference type="GO" id="GO:0006417">
    <property type="term" value="P:regulation of translation"/>
    <property type="evidence" value="ECO:0007669"/>
    <property type="project" value="UniProtKB-KW"/>
</dbReference>
<organism evidence="6 7">
    <name type="scientific">Phoenix dactylifera</name>
    <name type="common">Date palm</name>
    <dbReference type="NCBI Taxonomy" id="42345"/>
    <lineage>
        <taxon>Eukaryota</taxon>
        <taxon>Viridiplantae</taxon>
        <taxon>Streptophyta</taxon>
        <taxon>Embryophyta</taxon>
        <taxon>Tracheophyta</taxon>
        <taxon>Spermatophyta</taxon>
        <taxon>Magnoliopsida</taxon>
        <taxon>Liliopsida</taxon>
        <taxon>Arecaceae</taxon>
        <taxon>Coryphoideae</taxon>
        <taxon>Phoeniceae</taxon>
        <taxon>Phoenix</taxon>
    </lineage>
</organism>
<evidence type="ECO:0000313" key="6">
    <source>
        <dbReference type="Proteomes" id="UP000228380"/>
    </source>
</evidence>
<feature type="domain" description="PUM-HD" evidence="5">
    <location>
        <begin position="484"/>
        <end position="823"/>
    </location>
</feature>
<dbReference type="InterPro" id="IPR033712">
    <property type="entry name" value="Pumilio_RNA-bd"/>
</dbReference>
<feature type="repeat" description="Pumilio" evidence="4">
    <location>
        <begin position="690"/>
        <end position="725"/>
    </location>
</feature>
<evidence type="ECO:0000313" key="7">
    <source>
        <dbReference type="RefSeq" id="XP_008812064.2"/>
    </source>
</evidence>
<dbReference type="FunFam" id="1.25.10.10:FF:000237">
    <property type="entry name" value="Pumilio homolog 9"/>
    <property type="match status" value="1"/>
</dbReference>
<dbReference type="InterPro" id="IPR011989">
    <property type="entry name" value="ARM-like"/>
</dbReference>
<protein>
    <submittedName>
        <fullName evidence="7">Uncharacterized protein LOC103723048</fullName>
    </submittedName>
</protein>
<reference evidence="6" key="1">
    <citation type="journal article" date="2019" name="Nat. Commun.">
        <title>Genome-wide association mapping of date palm fruit traits.</title>
        <authorList>
            <person name="Hazzouri K.M."/>
            <person name="Gros-Balthazard M."/>
            <person name="Flowers J.M."/>
            <person name="Copetti D."/>
            <person name="Lemansour A."/>
            <person name="Lebrun M."/>
            <person name="Masmoudi K."/>
            <person name="Ferrand S."/>
            <person name="Dhar M.I."/>
            <person name="Fresquez Z.A."/>
            <person name="Rosas U."/>
            <person name="Zhang J."/>
            <person name="Talag J."/>
            <person name="Lee S."/>
            <person name="Kudrna D."/>
            <person name="Powell R.F."/>
            <person name="Leitch I.J."/>
            <person name="Krueger R.R."/>
            <person name="Wing R.A."/>
            <person name="Amiri K.M.A."/>
            <person name="Purugganan M.D."/>
        </authorList>
    </citation>
    <scope>NUCLEOTIDE SEQUENCE [LARGE SCALE GENOMIC DNA]</scope>
    <source>
        <strain evidence="6">cv. Khalas</strain>
    </source>
</reference>
<evidence type="ECO:0000256" key="1">
    <source>
        <dbReference type="ARBA" id="ARBA00022737"/>
    </source>
</evidence>
<dbReference type="PANTHER" id="PTHR12537">
    <property type="entry name" value="RNA BINDING PROTEIN PUMILIO-RELATED"/>
    <property type="match status" value="1"/>
</dbReference>
<evidence type="ECO:0000259" key="5">
    <source>
        <dbReference type="PROSITE" id="PS50303"/>
    </source>
</evidence>
<feature type="repeat" description="Pumilio" evidence="4">
    <location>
        <begin position="542"/>
        <end position="577"/>
    </location>
</feature>
<dbReference type="GeneID" id="103723048"/>
<dbReference type="Proteomes" id="UP000228380">
    <property type="component" value="Chromosome 16"/>
</dbReference>
<feature type="repeat" description="Pumilio" evidence="4">
    <location>
        <begin position="726"/>
        <end position="761"/>
    </location>
</feature>
<dbReference type="PANTHER" id="PTHR12537:SF147">
    <property type="entry name" value="PUMILIO HOMOLOG 12"/>
    <property type="match status" value="1"/>
</dbReference>
<dbReference type="KEGG" id="pda:103723048"/>
<feature type="repeat" description="Pumilio" evidence="4">
    <location>
        <begin position="654"/>
        <end position="689"/>
    </location>
</feature>
<dbReference type="SMART" id="SM00025">
    <property type="entry name" value="Pumilio"/>
    <property type="match status" value="8"/>
</dbReference>
<name>A0A8B7D2W1_PHODC</name>
<dbReference type="OrthoDB" id="668540at2759"/>
<dbReference type="AlphaFoldDB" id="A0A8B7D2W1"/>
<keyword evidence="1" id="KW-0677">Repeat</keyword>
<comment type="function">
    <text evidence="3">Sequence-specific RNA-binding protein that regulates translation and mRNA stability by binding the 3'-UTR of target mRNAs.</text>
</comment>